<dbReference type="Pfam" id="PF05598">
    <property type="entry name" value="DUF772"/>
    <property type="match status" value="1"/>
</dbReference>
<sequence>MVKIQKISRLEPTLGFTEFDIYQCYKSSFESSESGRLHALFPFKLFCQSTGLVSSRMGCPSLFSPEGKVALMLLKSYTGFSDADLVSHLNGNIHFQLFCGVYIHPSRPLTNHKIESVDKHYIRPIVRGKETRNVKFGAKVNNIQMDGISFIEHLSFNASNEGTRLQQCIELQQRLFKTHVKAVAADAIHATKTCTASTILSCFFKSRPGKRVKKLK</sequence>
<reference evidence="2 3" key="1">
    <citation type="submission" date="2018-10" db="EMBL/GenBank/DDBJ databases">
        <title>Butyricimonas faecalis sp. nov., isolated from human faeces and emended description of the genus Butyricimonas.</title>
        <authorList>
            <person name="Le Roy T."/>
            <person name="Van der Smissen P."/>
            <person name="Paquot A."/>
            <person name="Delzenne N."/>
            <person name="Muccioli G."/>
            <person name="Collet J.-F."/>
            <person name="Cani P.D."/>
        </authorList>
    </citation>
    <scope>NUCLEOTIDE SEQUENCE [LARGE SCALE GENOMIC DNA]</scope>
    <source>
        <strain evidence="2 3">H184</strain>
    </source>
</reference>
<evidence type="ECO:0000313" key="2">
    <source>
        <dbReference type="EMBL" id="AZS30259.1"/>
    </source>
</evidence>
<proteinExistence type="predicted"/>
<gene>
    <name evidence="2" type="ORF">D8S85_12365</name>
</gene>
<name>A0A3S9VUV6_9BACT</name>
<dbReference type="KEGG" id="buy:D8S85_12365"/>
<evidence type="ECO:0000313" key="3">
    <source>
        <dbReference type="Proteomes" id="UP000270673"/>
    </source>
</evidence>
<evidence type="ECO:0000259" key="1">
    <source>
        <dbReference type="Pfam" id="PF05598"/>
    </source>
</evidence>
<dbReference type="RefSeq" id="WP_127075136.1">
    <property type="nucleotide sequence ID" value="NZ_CP032819.1"/>
</dbReference>
<accession>A0A3S9VUV6</accession>
<organism evidence="2 3">
    <name type="scientific">Butyricimonas faecalis</name>
    <dbReference type="NCBI Taxonomy" id="2093856"/>
    <lineage>
        <taxon>Bacteria</taxon>
        <taxon>Pseudomonadati</taxon>
        <taxon>Bacteroidota</taxon>
        <taxon>Bacteroidia</taxon>
        <taxon>Bacteroidales</taxon>
        <taxon>Odoribacteraceae</taxon>
        <taxon>Butyricimonas</taxon>
    </lineage>
</organism>
<protein>
    <recommendedName>
        <fullName evidence="1">Transposase InsH N-terminal domain-containing protein</fullName>
    </recommendedName>
</protein>
<dbReference type="InterPro" id="IPR008490">
    <property type="entry name" value="Transposase_InsH_N"/>
</dbReference>
<keyword evidence="3" id="KW-1185">Reference proteome</keyword>
<dbReference type="Proteomes" id="UP000270673">
    <property type="component" value="Chromosome"/>
</dbReference>
<dbReference type="AlphaFoldDB" id="A0A3S9VUV6"/>
<feature type="domain" description="Transposase InsH N-terminal" evidence="1">
    <location>
        <begin position="36"/>
        <end position="108"/>
    </location>
</feature>
<dbReference type="EMBL" id="CP032819">
    <property type="protein sequence ID" value="AZS30259.1"/>
    <property type="molecule type" value="Genomic_DNA"/>
</dbReference>
<dbReference type="OrthoDB" id="1454687at2"/>